<organism evidence="3 7">
    <name type="scientific">Bifidobacterium ramosum</name>
    <dbReference type="NCBI Taxonomy" id="1798158"/>
    <lineage>
        <taxon>Bacteria</taxon>
        <taxon>Bacillati</taxon>
        <taxon>Actinomycetota</taxon>
        <taxon>Actinomycetes</taxon>
        <taxon>Bifidobacteriales</taxon>
        <taxon>Bifidobacteriaceae</taxon>
        <taxon>Bifidobacterium</taxon>
    </lineage>
</organism>
<reference evidence="3 7" key="2">
    <citation type="submission" date="2019-10" db="EMBL/GenBank/DDBJ databases">
        <title>Characterization of the phylogenetic diversity of two novel species belonging to the genus Bifidobacterium: Bifidobacterium cebidarum sp. nov. and Bifidobacterium leontopitheci sp. nov.</title>
        <authorList>
            <person name="Lugli G.A."/>
            <person name="Duranti S."/>
            <person name="Milani C."/>
            <person name="Turroni F."/>
            <person name="Ventura M."/>
        </authorList>
    </citation>
    <scope>NUCLEOTIDE SEQUENCE [LARGE SCALE GENOMIC DNA]</scope>
    <source>
        <strain evidence="3 7">DSM 100688</strain>
    </source>
</reference>
<reference evidence="4 6" key="1">
    <citation type="submission" date="2019-10" db="EMBL/GenBank/DDBJ databases">
        <title>Bifidobacterium from non-human primates.</title>
        <authorList>
            <person name="Modesto M."/>
        </authorList>
    </citation>
    <scope>NUCLEOTIDE SEQUENCE [LARGE SCALE GENOMIC DNA]</scope>
    <source>
        <strain evidence="4 6">TREM</strain>
    </source>
</reference>
<evidence type="ECO:0000313" key="3">
    <source>
        <dbReference type="EMBL" id="KAB8287122.1"/>
    </source>
</evidence>
<dbReference type="EMBL" id="WBSM01000011">
    <property type="protein sequence ID" value="KAB8287122.1"/>
    <property type="molecule type" value="Genomic_DNA"/>
</dbReference>
<dbReference type="Proteomes" id="UP000482084">
    <property type="component" value="Unassembled WGS sequence"/>
</dbReference>
<keyword evidence="7" id="KW-1185">Reference proteome</keyword>
<proteinExistence type="predicted"/>
<name>A0A6L4WY52_9BIFI</name>
<feature type="compositionally biased region" description="Polar residues" evidence="1">
    <location>
        <begin position="41"/>
        <end position="64"/>
    </location>
</feature>
<feature type="chain" id="PRO_5036388828" evidence="2">
    <location>
        <begin position="32"/>
        <end position="70"/>
    </location>
</feature>
<dbReference type="EMBL" id="WHZX01000014">
    <property type="protein sequence ID" value="NEG72728.1"/>
    <property type="molecule type" value="Genomic_DNA"/>
</dbReference>
<dbReference type="AlphaFoldDB" id="A0A6L4WY52"/>
<accession>A0A6L4WY52</accession>
<feature type="region of interest" description="Disordered" evidence="1">
    <location>
        <begin position="32"/>
        <end position="70"/>
    </location>
</feature>
<evidence type="ECO:0000313" key="7">
    <source>
        <dbReference type="Proteomes" id="UP000482084"/>
    </source>
</evidence>
<dbReference type="Proteomes" id="UP000469943">
    <property type="component" value="Unassembled WGS sequence"/>
</dbReference>
<evidence type="ECO:0000256" key="1">
    <source>
        <dbReference type="SAM" id="MobiDB-lite"/>
    </source>
</evidence>
<sequence>MRDAMRRYAYATVSALLTVAMVCGLTGVSLADEPTPADGTAAQSTQSVDSAAKTDNATAENSATPPRYRY</sequence>
<dbReference type="EMBL" id="WHZX01000014">
    <property type="protein sequence ID" value="NEG72723.1"/>
    <property type="molecule type" value="Genomic_DNA"/>
</dbReference>
<comment type="caution">
    <text evidence="3">The sequence shown here is derived from an EMBL/GenBank/DDBJ whole genome shotgun (WGS) entry which is preliminary data.</text>
</comment>
<feature type="signal peptide" evidence="2">
    <location>
        <begin position="1"/>
        <end position="31"/>
    </location>
</feature>
<evidence type="ECO:0000256" key="2">
    <source>
        <dbReference type="SAM" id="SignalP"/>
    </source>
</evidence>
<evidence type="ECO:0000313" key="4">
    <source>
        <dbReference type="EMBL" id="NEG72723.1"/>
    </source>
</evidence>
<gene>
    <name evidence="3" type="ORF">DSM100688_1897</name>
    <name evidence="4" type="ORF">GFD24_11020</name>
    <name evidence="5" type="ORF">GFD24_11050</name>
</gene>
<dbReference type="RefSeq" id="WP_152358906.1">
    <property type="nucleotide sequence ID" value="NZ_WHZX01000014.1"/>
</dbReference>
<evidence type="ECO:0000313" key="6">
    <source>
        <dbReference type="Proteomes" id="UP000469943"/>
    </source>
</evidence>
<evidence type="ECO:0000313" key="5">
    <source>
        <dbReference type="EMBL" id="NEG72728.1"/>
    </source>
</evidence>
<protein>
    <submittedName>
        <fullName evidence="3">Uncharacterized protein</fullName>
    </submittedName>
</protein>
<keyword evidence="2" id="KW-0732">Signal</keyword>